<name>A0A5N7C1L8_PETAA</name>
<reference evidence="1" key="1">
    <citation type="submission" date="2019-04" db="EMBL/GenBank/DDBJ databases">
        <title>Friends and foes A comparative genomics studyof 23 Aspergillus species from section Flavi.</title>
        <authorList>
            <consortium name="DOE Joint Genome Institute"/>
            <person name="Kjaerbolling I."/>
            <person name="Vesth T."/>
            <person name="Frisvad J.C."/>
            <person name="Nybo J.L."/>
            <person name="Theobald S."/>
            <person name="Kildgaard S."/>
            <person name="Isbrandt T."/>
            <person name="Kuo A."/>
            <person name="Sato A."/>
            <person name="Lyhne E.K."/>
            <person name="Kogle M.E."/>
            <person name="Wiebenga A."/>
            <person name="Kun R.S."/>
            <person name="Lubbers R.J."/>
            <person name="Makela M.R."/>
            <person name="Barry K."/>
            <person name="Chovatia M."/>
            <person name="Clum A."/>
            <person name="Daum C."/>
            <person name="Haridas S."/>
            <person name="He G."/>
            <person name="LaButti K."/>
            <person name="Lipzen A."/>
            <person name="Mondo S."/>
            <person name="Riley R."/>
            <person name="Salamov A."/>
            <person name="Simmons B.A."/>
            <person name="Magnuson J.K."/>
            <person name="Henrissat B."/>
            <person name="Mortensen U.H."/>
            <person name="Larsen T.O."/>
            <person name="Devries R.P."/>
            <person name="Grigoriev I.V."/>
            <person name="Machida M."/>
            <person name="Baker S.E."/>
            <person name="Andersen M.R."/>
        </authorList>
    </citation>
    <scope>NUCLEOTIDE SEQUENCE [LARGE SCALE GENOMIC DNA]</scope>
    <source>
        <strain evidence="1">IBT 14317</strain>
    </source>
</reference>
<evidence type="ECO:0000313" key="1">
    <source>
        <dbReference type="EMBL" id="KAE8387984.1"/>
    </source>
</evidence>
<dbReference type="EMBL" id="ML735285">
    <property type="protein sequence ID" value="KAE8387984.1"/>
    <property type="molecule type" value="Genomic_DNA"/>
</dbReference>
<accession>A0A5N7C1L8</accession>
<organism evidence="1">
    <name type="scientific">Petromyces alliaceus</name>
    <name type="common">Aspergillus alliaceus</name>
    <dbReference type="NCBI Taxonomy" id="209559"/>
    <lineage>
        <taxon>Eukaryota</taxon>
        <taxon>Fungi</taxon>
        <taxon>Dikarya</taxon>
        <taxon>Ascomycota</taxon>
        <taxon>Pezizomycotina</taxon>
        <taxon>Eurotiomycetes</taxon>
        <taxon>Eurotiomycetidae</taxon>
        <taxon>Eurotiales</taxon>
        <taxon>Aspergillaceae</taxon>
        <taxon>Aspergillus</taxon>
        <taxon>Aspergillus subgen. Circumdati</taxon>
    </lineage>
</organism>
<gene>
    <name evidence="1" type="ORF">BDV23DRAFT_160079</name>
</gene>
<protein>
    <submittedName>
        <fullName evidence="1">Uncharacterized protein</fullName>
    </submittedName>
</protein>
<sequence length="54" mass="5853">MYCATCAHCPKAQASKGHGKPWTSLFILSTALIFPLNLGPNGQSYVYYGAKRCS</sequence>
<proteinExistence type="predicted"/>
<dbReference type="AlphaFoldDB" id="A0A5N7C1L8"/>
<dbReference type="Proteomes" id="UP000326877">
    <property type="component" value="Unassembled WGS sequence"/>
</dbReference>